<dbReference type="PRINTS" id="PR00149">
    <property type="entry name" value="FUMRATELYASE"/>
</dbReference>
<reference evidence="5" key="1">
    <citation type="journal article" date="2014" name="Genome Biol. Evol.">
        <title>Pangenome evidence for extensive interdomain horizontal transfer affecting lineage core and shell genes in uncultured planktonic thaumarchaeota and euryarchaeota.</title>
        <authorList>
            <person name="Deschamps P."/>
            <person name="Zivanovic Y."/>
            <person name="Moreira D."/>
            <person name="Rodriguez-Valera F."/>
            <person name="Lopez-Garcia P."/>
        </authorList>
    </citation>
    <scope>NUCLEOTIDE SEQUENCE</scope>
</reference>
<dbReference type="FunFam" id="1.10.40.30:FF:000001">
    <property type="entry name" value="Argininosuccinate lyase"/>
    <property type="match status" value="1"/>
</dbReference>
<dbReference type="InterPro" id="IPR020557">
    <property type="entry name" value="Fumarate_lyase_CS"/>
</dbReference>
<dbReference type="CDD" id="cd01359">
    <property type="entry name" value="Argininosuccinate_lyase"/>
    <property type="match status" value="1"/>
</dbReference>
<evidence type="ECO:0000313" key="5">
    <source>
        <dbReference type="EMBL" id="AIF10450.1"/>
    </source>
</evidence>
<dbReference type="PANTHER" id="PTHR43814">
    <property type="entry name" value="ARGININOSUCCINATE LYASE"/>
    <property type="match status" value="1"/>
</dbReference>
<dbReference type="SUPFAM" id="SSF48557">
    <property type="entry name" value="L-aspartase-like"/>
    <property type="match status" value="1"/>
</dbReference>
<evidence type="ECO:0000259" key="4">
    <source>
        <dbReference type="Pfam" id="PF14698"/>
    </source>
</evidence>
<dbReference type="UniPathway" id="UPA00068">
    <property type="reaction ID" value="UER00114"/>
</dbReference>
<comment type="similarity">
    <text evidence="1">Belongs to the lyase 1 family. Argininosuccinate lyase subfamily.</text>
</comment>
<dbReference type="InterPro" id="IPR029419">
    <property type="entry name" value="Arg_succ_lyase_C"/>
</dbReference>
<dbReference type="GO" id="GO:0042450">
    <property type="term" value="P:L-arginine biosynthetic process via ornithine"/>
    <property type="evidence" value="ECO:0007669"/>
    <property type="project" value="UniProtKB-UniRule"/>
</dbReference>
<dbReference type="Pfam" id="PF14698">
    <property type="entry name" value="ASL_C2"/>
    <property type="match status" value="1"/>
</dbReference>
<dbReference type="HAMAP" id="MF_00006">
    <property type="entry name" value="Arg_succ_lyase"/>
    <property type="match status" value="1"/>
</dbReference>
<dbReference type="InterPro" id="IPR022761">
    <property type="entry name" value="Fumarate_lyase_N"/>
</dbReference>
<evidence type="ECO:0000256" key="1">
    <source>
        <dbReference type="HAMAP-Rule" id="MF_00006"/>
    </source>
</evidence>
<dbReference type="AlphaFoldDB" id="A0A075H5R8"/>
<dbReference type="Gene3D" id="1.10.275.10">
    <property type="entry name" value="Fumarase/aspartase (N-terminal domain)"/>
    <property type="match status" value="1"/>
</dbReference>
<dbReference type="PANTHER" id="PTHR43814:SF1">
    <property type="entry name" value="ARGININOSUCCINATE LYASE"/>
    <property type="match status" value="1"/>
</dbReference>
<evidence type="ECO:0000259" key="3">
    <source>
        <dbReference type="Pfam" id="PF00206"/>
    </source>
</evidence>
<dbReference type="InterPro" id="IPR009049">
    <property type="entry name" value="Argininosuccinate_lyase"/>
</dbReference>
<feature type="domain" description="Fumarate lyase N-terminal" evidence="3">
    <location>
        <begin position="1"/>
        <end position="282"/>
    </location>
</feature>
<feature type="domain" description="Argininosuccinate lyase C-terminal" evidence="4">
    <location>
        <begin position="348"/>
        <end position="417"/>
    </location>
</feature>
<keyword evidence="1" id="KW-0963">Cytoplasm</keyword>
<dbReference type="EC" id="4.3.2.1" evidence="1 2"/>
<organism evidence="5">
    <name type="scientific">uncultured marine thaumarchaeote KM3_45_G08</name>
    <dbReference type="NCBI Taxonomy" id="1456157"/>
    <lineage>
        <taxon>Archaea</taxon>
        <taxon>Nitrososphaerota</taxon>
        <taxon>environmental samples</taxon>
    </lineage>
</organism>
<gene>
    <name evidence="5" type="primary">ASL</name>
    <name evidence="1 5" type="synonym">argH</name>
</gene>
<dbReference type="NCBIfam" id="TIGR00838">
    <property type="entry name" value="argH"/>
    <property type="match status" value="1"/>
</dbReference>
<dbReference type="Gene3D" id="1.20.200.10">
    <property type="entry name" value="Fumarase/aspartase (Central domain)"/>
    <property type="match status" value="1"/>
</dbReference>
<proteinExistence type="inferred from homology"/>
<dbReference type="Gene3D" id="1.10.40.30">
    <property type="entry name" value="Fumarase/aspartase (C-terminal domain)"/>
    <property type="match status" value="1"/>
</dbReference>
<keyword evidence="1" id="KW-0028">Amino-acid biosynthesis</keyword>
<comment type="pathway">
    <text evidence="1">Amino-acid biosynthesis; L-arginine biosynthesis; L-arginine from L-ornithine and carbamoyl phosphate: step 3/3.</text>
</comment>
<dbReference type="EMBL" id="KF900891">
    <property type="protein sequence ID" value="AIF10450.1"/>
    <property type="molecule type" value="Genomic_DNA"/>
</dbReference>
<protein>
    <recommendedName>
        <fullName evidence="1 2">Argininosuccinate lyase</fullName>
        <shortName evidence="1">ASAL</shortName>
        <ecNumber evidence="1 2">4.3.2.1</ecNumber>
    </recommendedName>
    <alternativeName>
        <fullName evidence="1">Arginosuccinase</fullName>
    </alternativeName>
</protein>
<dbReference type="GO" id="GO:0004056">
    <property type="term" value="F:argininosuccinate lyase activity"/>
    <property type="evidence" value="ECO:0007669"/>
    <property type="project" value="UniProtKB-UniRule"/>
</dbReference>
<dbReference type="InterPro" id="IPR024083">
    <property type="entry name" value="Fumarase/histidase_N"/>
</dbReference>
<evidence type="ECO:0000256" key="2">
    <source>
        <dbReference type="NCBIfam" id="TIGR00838"/>
    </source>
</evidence>
<comment type="catalytic activity">
    <reaction evidence="1">
        <text>2-(N(omega)-L-arginino)succinate = fumarate + L-arginine</text>
        <dbReference type="Rhea" id="RHEA:24020"/>
        <dbReference type="ChEBI" id="CHEBI:29806"/>
        <dbReference type="ChEBI" id="CHEBI:32682"/>
        <dbReference type="ChEBI" id="CHEBI:57472"/>
        <dbReference type="EC" id="4.3.2.1"/>
    </reaction>
</comment>
<comment type="subcellular location">
    <subcellularLocation>
        <location evidence="1">Cytoplasm</location>
    </subcellularLocation>
</comment>
<sequence length="442" mass="48440">MDEINASIEFDQRLYEQDIRASKAHCGMLVAQGILSETDGRAIENGLGQVLTEIENGVLPIDPALEDIHMHVEARLTELVGEPGKRLHTARSRNDQVATDLRLWVRDHLDLVDNGMMELQAALIGLAEDHLETIMPGFTHSQPAQPITFAHHLLAYVEMFGRDRGRVRDARERLNECPLGAAALAGTSFPIDRSATASILGFDRPTANSIDSVSDRDFVAEALAMAAISAVHLSRLAEELVLWSSPAFGFVQFPDAFSTGSSIMPQKRNPDAAELVRGKTGRMAAAFLTLLTIMKGLPLAYSKDLQEDKEATFDSFDNLLLCVAVTTEVIKGLEVKKDRMRELASSGYLTATDLADWLVRELGLAFRDAYNIAGEMVKVAEDKGCDLKDLSLEDFQVLEPKIDQSVFEVLSLHQSVASRTSYGGTAPEKVSEALIAAKVKYL</sequence>
<dbReference type="FunFam" id="1.10.275.10:FF:000002">
    <property type="entry name" value="Argininosuccinate lyase"/>
    <property type="match status" value="1"/>
</dbReference>
<accession>A0A075H5R8</accession>
<dbReference type="GO" id="GO:0005829">
    <property type="term" value="C:cytosol"/>
    <property type="evidence" value="ECO:0007669"/>
    <property type="project" value="TreeGrafter"/>
</dbReference>
<dbReference type="PRINTS" id="PR00145">
    <property type="entry name" value="ARGSUCLYASE"/>
</dbReference>
<name>A0A075H5R8_9ARCH</name>
<dbReference type="Pfam" id="PF00206">
    <property type="entry name" value="Lyase_1"/>
    <property type="match status" value="1"/>
</dbReference>
<keyword evidence="1 5" id="KW-0456">Lyase</keyword>
<dbReference type="InterPro" id="IPR000362">
    <property type="entry name" value="Fumarate_lyase_fam"/>
</dbReference>
<dbReference type="InterPro" id="IPR008948">
    <property type="entry name" value="L-Aspartase-like"/>
</dbReference>
<dbReference type="FunFam" id="1.20.200.10:FF:000015">
    <property type="entry name" value="argininosuccinate lyase isoform X2"/>
    <property type="match status" value="1"/>
</dbReference>
<dbReference type="PROSITE" id="PS00163">
    <property type="entry name" value="FUMARATE_LYASES"/>
    <property type="match status" value="1"/>
</dbReference>
<keyword evidence="1" id="KW-0055">Arginine biosynthesis</keyword>